<dbReference type="InterPro" id="IPR047808">
    <property type="entry name" value="CueP-like"/>
</dbReference>
<evidence type="ECO:0000313" key="3">
    <source>
        <dbReference type="Proteomes" id="UP001157126"/>
    </source>
</evidence>
<dbReference type="Pfam" id="PF21172">
    <property type="entry name" value="CueP"/>
    <property type="match status" value="1"/>
</dbReference>
<dbReference type="Proteomes" id="UP001157126">
    <property type="component" value="Unassembled WGS sequence"/>
</dbReference>
<gene>
    <name evidence="2" type="ORF">GCM10025883_28360</name>
</gene>
<evidence type="ECO:0000313" key="2">
    <source>
        <dbReference type="EMBL" id="GMA40791.1"/>
    </source>
</evidence>
<dbReference type="Gene3D" id="2.60.40.3700">
    <property type="match status" value="1"/>
</dbReference>
<evidence type="ECO:0008006" key="4">
    <source>
        <dbReference type="Google" id="ProtNLM"/>
    </source>
</evidence>
<keyword evidence="1" id="KW-0732">Signal</keyword>
<name>A0ABQ6ITN1_9MICO</name>
<feature type="chain" id="PRO_5045947823" description="Secreted protein" evidence="1">
    <location>
        <begin position="23"/>
        <end position="198"/>
    </location>
</feature>
<comment type="caution">
    <text evidence="2">The sequence shown here is derived from an EMBL/GenBank/DDBJ whole genome shotgun (WGS) entry which is preliminary data.</text>
</comment>
<sequence>MRRHLIALAAALLLALAGCSNASLEADQEPVSPPTITTDHADFLAAHDLDGMDGKQIIDHLDRVPVADRPTDLMASVRADQLLLTDGEQEIAVPLGEDGFYLSVAPYVDQTHECYYHSLTTCRGELANQDISVRIIDETGEVLVDEQVTTFDNGFVGFWLPRDVAGTIEVTHGGLTGQSAFSASNEGATCLTTLKLEA</sequence>
<evidence type="ECO:0000256" key="1">
    <source>
        <dbReference type="SAM" id="SignalP"/>
    </source>
</evidence>
<dbReference type="PROSITE" id="PS51257">
    <property type="entry name" value="PROKAR_LIPOPROTEIN"/>
    <property type="match status" value="1"/>
</dbReference>
<feature type="signal peptide" evidence="1">
    <location>
        <begin position="1"/>
        <end position="22"/>
    </location>
</feature>
<dbReference type="EMBL" id="BSUO01000001">
    <property type="protein sequence ID" value="GMA40791.1"/>
    <property type="molecule type" value="Genomic_DNA"/>
</dbReference>
<proteinExistence type="predicted"/>
<protein>
    <recommendedName>
        <fullName evidence="4">Secreted protein</fullName>
    </recommendedName>
</protein>
<dbReference type="RefSeq" id="WP_284304432.1">
    <property type="nucleotide sequence ID" value="NZ_BSUO01000001.1"/>
</dbReference>
<organism evidence="2 3">
    <name type="scientific">Mobilicoccus caccae</name>
    <dbReference type="NCBI Taxonomy" id="1859295"/>
    <lineage>
        <taxon>Bacteria</taxon>
        <taxon>Bacillati</taxon>
        <taxon>Actinomycetota</taxon>
        <taxon>Actinomycetes</taxon>
        <taxon>Micrococcales</taxon>
        <taxon>Dermatophilaceae</taxon>
        <taxon>Mobilicoccus</taxon>
    </lineage>
</organism>
<dbReference type="NCBIfam" id="NF038094">
    <property type="entry name" value="CueP_fam"/>
    <property type="match status" value="1"/>
</dbReference>
<accession>A0ABQ6ITN1</accession>
<reference evidence="3" key="1">
    <citation type="journal article" date="2019" name="Int. J. Syst. Evol. Microbiol.">
        <title>The Global Catalogue of Microorganisms (GCM) 10K type strain sequencing project: providing services to taxonomists for standard genome sequencing and annotation.</title>
        <authorList>
            <consortium name="The Broad Institute Genomics Platform"/>
            <consortium name="The Broad Institute Genome Sequencing Center for Infectious Disease"/>
            <person name="Wu L."/>
            <person name="Ma J."/>
        </authorList>
    </citation>
    <scope>NUCLEOTIDE SEQUENCE [LARGE SCALE GENOMIC DNA]</scope>
    <source>
        <strain evidence="3">NBRC 113072</strain>
    </source>
</reference>
<keyword evidence="3" id="KW-1185">Reference proteome</keyword>